<feature type="compositionally biased region" description="Low complexity" evidence="1">
    <location>
        <begin position="213"/>
        <end position="238"/>
    </location>
</feature>
<reference evidence="2" key="1">
    <citation type="submission" date="2021-01" db="EMBL/GenBank/DDBJ databases">
        <authorList>
            <person name="Corre E."/>
            <person name="Pelletier E."/>
            <person name="Niang G."/>
            <person name="Scheremetjew M."/>
            <person name="Finn R."/>
            <person name="Kale V."/>
            <person name="Holt S."/>
            <person name="Cochrane G."/>
            <person name="Meng A."/>
            <person name="Brown T."/>
            <person name="Cohen L."/>
        </authorList>
    </citation>
    <scope>NUCLEOTIDE SEQUENCE</scope>
    <source>
        <strain evidence="2">UIO037</strain>
    </source>
</reference>
<dbReference type="EMBL" id="HBKO01017238">
    <property type="protein sequence ID" value="CAE2216619.1"/>
    <property type="molecule type" value="Transcribed_RNA"/>
</dbReference>
<evidence type="ECO:0000256" key="1">
    <source>
        <dbReference type="SAM" id="MobiDB-lite"/>
    </source>
</evidence>
<gene>
    <name evidence="2" type="ORF">CPOL0286_LOCUS7859</name>
</gene>
<evidence type="ECO:0000313" key="2">
    <source>
        <dbReference type="EMBL" id="CAE2216619.1"/>
    </source>
</evidence>
<sequence length="343" mass="36807">MADSTMSRSRPSRDTETRMTCSFMSHTQQHNQELDSIMMGLENDTMSTALVPLGVRQASNRHSEAGPSNAGRLCVVEHTVHKMGKAPDGADELVVSTLKPFGLVVGLFGGDDLLIEDHDPMQLEAQLLFEDGTAVPLLEGATALTGGYAMLSGGRATFKIRLNVLSSQRECKRFRIRVEASSLPRGVTPAAKGVVTQPMRTLTKLFRGPRSSPPAAAAQQAQDAAGAPLDDGADASADGLPQTVEALRALVRAHSEELDSLRKDRDLMWREVERLKRLKPDETGAADEHAAKRPRHTAHALEDAQEGRANTLSVGAISVAAISLGGPAAEAELKRQRTPLTEI</sequence>
<accession>A0A7S4ME57</accession>
<name>A0A7S4ME57_9EUKA</name>
<protein>
    <submittedName>
        <fullName evidence="2">Uncharacterized protein</fullName>
    </submittedName>
</protein>
<organism evidence="2">
    <name type="scientific">Prymnesium polylepis</name>
    <dbReference type="NCBI Taxonomy" id="72548"/>
    <lineage>
        <taxon>Eukaryota</taxon>
        <taxon>Haptista</taxon>
        <taxon>Haptophyta</taxon>
        <taxon>Prymnesiophyceae</taxon>
        <taxon>Prymnesiales</taxon>
        <taxon>Prymnesiaceae</taxon>
        <taxon>Prymnesium</taxon>
    </lineage>
</organism>
<dbReference type="AlphaFoldDB" id="A0A7S4ME57"/>
<proteinExistence type="predicted"/>
<feature type="region of interest" description="Disordered" evidence="1">
    <location>
        <begin position="205"/>
        <end position="238"/>
    </location>
</feature>